<sequence length="111" mass="12642">MEPIENSPVVETFRLGMISYMTTLCLQMRSVKFRFVALANNLREGYQKIGPPELCAPNTRLVIAWTLKPEKNLQSFMWIGNVHDTIGLKVYQRLVFHITQIPTESFAGSPA</sequence>
<comment type="caution">
    <text evidence="1">The sequence shown here is derived from an EMBL/GenBank/DDBJ whole genome shotgun (WGS) entry which is preliminary data.</text>
</comment>
<accession>A0A1Q8S1E4</accession>
<gene>
    <name evidence="1" type="ORF">CCHL11_10397</name>
</gene>
<evidence type="ECO:0000313" key="1">
    <source>
        <dbReference type="EMBL" id="OLN95192.1"/>
    </source>
</evidence>
<keyword evidence="2" id="KW-1185">Reference proteome</keyword>
<proteinExistence type="predicted"/>
<dbReference type="Proteomes" id="UP000186583">
    <property type="component" value="Unassembled WGS sequence"/>
</dbReference>
<dbReference type="AlphaFoldDB" id="A0A1Q8S1E4"/>
<protein>
    <submittedName>
        <fullName evidence="1">Uncharacterized protein</fullName>
    </submittedName>
</protein>
<dbReference type="STRING" id="708187.A0A1Q8S1E4"/>
<reference evidence="1 2" key="1">
    <citation type="submission" date="2016-11" db="EMBL/GenBank/DDBJ databases">
        <title>Draft Genome Assembly of Colletotrichum chlorophyti a pathogen of herbaceous plants.</title>
        <authorList>
            <person name="Gan P."/>
            <person name="Narusaka M."/>
            <person name="Tsushima A."/>
            <person name="Narusaka Y."/>
            <person name="Takano Y."/>
            <person name="Shirasu K."/>
        </authorList>
    </citation>
    <scope>NUCLEOTIDE SEQUENCE [LARGE SCALE GENOMIC DNA]</scope>
    <source>
        <strain evidence="1 2">NTL11</strain>
    </source>
</reference>
<dbReference type="EMBL" id="MPGH01000043">
    <property type="protein sequence ID" value="OLN95192.1"/>
    <property type="molecule type" value="Genomic_DNA"/>
</dbReference>
<name>A0A1Q8S1E4_9PEZI</name>
<evidence type="ECO:0000313" key="2">
    <source>
        <dbReference type="Proteomes" id="UP000186583"/>
    </source>
</evidence>
<organism evidence="1 2">
    <name type="scientific">Colletotrichum chlorophyti</name>
    <dbReference type="NCBI Taxonomy" id="708187"/>
    <lineage>
        <taxon>Eukaryota</taxon>
        <taxon>Fungi</taxon>
        <taxon>Dikarya</taxon>
        <taxon>Ascomycota</taxon>
        <taxon>Pezizomycotina</taxon>
        <taxon>Sordariomycetes</taxon>
        <taxon>Hypocreomycetidae</taxon>
        <taxon>Glomerellales</taxon>
        <taxon>Glomerellaceae</taxon>
        <taxon>Colletotrichum</taxon>
    </lineage>
</organism>